<feature type="transmembrane region" description="Helical" evidence="1">
    <location>
        <begin position="266"/>
        <end position="292"/>
    </location>
</feature>
<dbReference type="EMBL" id="CAJJDN010000226">
    <property type="protein sequence ID" value="CAD8129504.1"/>
    <property type="molecule type" value="Genomic_DNA"/>
</dbReference>
<keyword evidence="3" id="KW-1185">Reference proteome</keyword>
<evidence type="ECO:0000256" key="1">
    <source>
        <dbReference type="SAM" id="Phobius"/>
    </source>
</evidence>
<evidence type="ECO:0008006" key="4">
    <source>
        <dbReference type="Google" id="ProtNLM"/>
    </source>
</evidence>
<feature type="transmembrane region" description="Helical" evidence="1">
    <location>
        <begin position="334"/>
        <end position="356"/>
    </location>
</feature>
<proteinExistence type="predicted"/>
<dbReference type="AlphaFoldDB" id="A0A8S1RSX1"/>
<keyword evidence="1" id="KW-0812">Transmembrane</keyword>
<gene>
    <name evidence="2" type="ORF">PSON_ATCC_30995.1.T2260018</name>
</gene>
<organism evidence="2 3">
    <name type="scientific">Paramecium sonneborni</name>
    <dbReference type="NCBI Taxonomy" id="65129"/>
    <lineage>
        <taxon>Eukaryota</taxon>
        <taxon>Sar</taxon>
        <taxon>Alveolata</taxon>
        <taxon>Ciliophora</taxon>
        <taxon>Intramacronucleata</taxon>
        <taxon>Oligohymenophorea</taxon>
        <taxon>Peniculida</taxon>
        <taxon>Parameciidae</taxon>
        <taxon>Paramecium</taxon>
    </lineage>
</organism>
<accession>A0A8S1RSX1</accession>
<reference evidence="2" key="1">
    <citation type="submission" date="2021-01" db="EMBL/GenBank/DDBJ databases">
        <authorList>
            <consortium name="Genoscope - CEA"/>
            <person name="William W."/>
        </authorList>
    </citation>
    <scope>NUCLEOTIDE SEQUENCE</scope>
</reference>
<dbReference type="PANTHER" id="PTHR39767:SF2">
    <property type="entry name" value="CHROMOSOME UNDETERMINED SCAFFOLD_1, WHOLE GENOME SHOTGUN SEQUENCE"/>
    <property type="match status" value="1"/>
</dbReference>
<evidence type="ECO:0000313" key="2">
    <source>
        <dbReference type="EMBL" id="CAD8129504.1"/>
    </source>
</evidence>
<protein>
    <recommendedName>
        <fullName evidence="4">Transmembrane protein</fullName>
    </recommendedName>
</protein>
<dbReference type="Proteomes" id="UP000692954">
    <property type="component" value="Unassembled WGS sequence"/>
</dbReference>
<name>A0A8S1RSX1_9CILI</name>
<dbReference type="PANTHER" id="PTHR39767">
    <property type="entry name" value="CALCIUM/CALMODULIN-BINDING MEMBRANE PROTEIN PCM4-RELATED"/>
    <property type="match status" value="1"/>
</dbReference>
<sequence>MKVGIVGVRIVVKSHIVEDQLFLVIDQWNLNDQFTIYVDNTLVHKYVYSSIDSSTNICGSNDYDSVIQFDLIVDHFSTSSIIFVTTINGGWWGISEFRQYVLKCPFGCDSCNLYYCFKQVLFLELFNKRLFNIQNWEGWYHNNNQIIDINSNWCGFDSQYSPGDYLTKSFILGNHFAVSFQLKVAIYFAINSKVNVEIDGNLISTSELNRQIPTYINDDCGKILILDQINIYQQEHTNNVLTVKIGQFYQIIMIAGQGLEQETFNYLFSIIQILIQILIYLMNFLLLSLGVFKDVVFVQRGSAFNVKRDGNIQYQQKIVFLYVGIQQFFNMKNAMMGISFLMMVVIFVNFNALGIVQSANLVNAQNISNQQYRLKVIASLIKKT</sequence>
<comment type="caution">
    <text evidence="2">The sequence shown here is derived from an EMBL/GenBank/DDBJ whole genome shotgun (WGS) entry which is preliminary data.</text>
</comment>
<keyword evidence="1" id="KW-0472">Membrane</keyword>
<evidence type="ECO:0000313" key="3">
    <source>
        <dbReference type="Proteomes" id="UP000692954"/>
    </source>
</evidence>
<keyword evidence="1" id="KW-1133">Transmembrane helix</keyword>